<comment type="caution">
    <text evidence="2">The sequence shown here is derived from an EMBL/GenBank/DDBJ whole genome shotgun (WGS) entry which is preliminary data.</text>
</comment>
<evidence type="ECO:0000313" key="3">
    <source>
        <dbReference type="Proteomes" id="UP000232722"/>
    </source>
</evidence>
<feature type="transmembrane region" description="Helical" evidence="1">
    <location>
        <begin position="27"/>
        <end position="45"/>
    </location>
</feature>
<evidence type="ECO:0000256" key="1">
    <source>
        <dbReference type="SAM" id="Phobius"/>
    </source>
</evidence>
<dbReference type="EMBL" id="LLXJ01000415">
    <property type="protein sequence ID" value="PKC09983.1"/>
    <property type="molecule type" value="Genomic_DNA"/>
</dbReference>
<protein>
    <submittedName>
        <fullName evidence="2">Uncharacterized protein</fullName>
    </submittedName>
</protein>
<reference evidence="2 3" key="2">
    <citation type="submission" date="2017-09" db="EMBL/GenBank/DDBJ databases">
        <title>Extensive intraspecific genome diversity in a model arbuscular mycorrhizal fungus.</title>
        <authorList>
            <person name="Chen E.C."/>
            <person name="Morin E."/>
            <person name="Beaudet D."/>
            <person name="Noel J."/>
            <person name="Ndikumana S."/>
            <person name="Charron P."/>
            <person name="St-Onge C."/>
            <person name="Giorgi J."/>
            <person name="Grigoriev I.V."/>
            <person name="Roux C."/>
            <person name="Martin F.M."/>
            <person name="Corradi N."/>
        </authorList>
    </citation>
    <scope>NUCLEOTIDE SEQUENCE [LARGE SCALE GENOMIC DNA]</scope>
    <source>
        <strain evidence="2 3">A5</strain>
    </source>
</reference>
<name>A0A2N0PT12_9GLOM</name>
<sequence>MNYFAEICPNSDFRTIRLYEMQLYCKFWTHCFIIAIACCYFELTIHEFQLKFSKYTPCEILYFKNLERYFVMAVKISEDDYVNGISKEMRC</sequence>
<reference evidence="2 3" key="1">
    <citation type="submission" date="2016-04" db="EMBL/GenBank/DDBJ databases">
        <title>Genome analyses suggest a sexual origin of heterokaryosis in a supposedly ancient asexual fungus.</title>
        <authorList>
            <person name="Ropars J."/>
            <person name="Sedzielewska K."/>
            <person name="Noel J."/>
            <person name="Charron P."/>
            <person name="Farinelli L."/>
            <person name="Marton T."/>
            <person name="Kruger M."/>
            <person name="Pelin A."/>
            <person name="Brachmann A."/>
            <person name="Corradi N."/>
        </authorList>
    </citation>
    <scope>NUCLEOTIDE SEQUENCE [LARGE SCALE GENOMIC DNA]</scope>
    <source>
        <strain evidence="2 3">A5</strain>
    </source>
</reference>
<keyword evidence="1" id="KW-0472">Membrane</keyword>
<keyword evidence="1" id="KW-1133">Transmembrane helix</keyword>
<accession>A0A2N0PT12</accession>
<evidence type="ECO:0000313" key="2">
    <source>
        <dbReference type="EMBL" id="PKC09983.1"/>
    </source>
</evidence>
<keyword evidence="1" id="KW-0812">Transmembrane</keyword>
<organism evidence="2 3">
    <name type="scientific">Rhizophagus irregularis</name>
    <dbReference type="NCBI Taxonomy" id="588596"/>
    <lineage>
        <taxon>Eukaryota</taxon>
        <taxon>Fungi</taxon>
        <taxon>Fungi incertae sedis</taxon>
        <taxon>Mucoromycota</taxon>
        <taxon>Glomeromycotina</taxon>
        <taxon>Glomeromycetes</taxon>
        <taxon>Glomerales</taxon>
        <taxon>Glomeraceae</taxon>
        <taxon>Rhizophagus</taxon>
    </lineage>
</organism>
<proteinExistence type="predicted"/>
<dbReference type="Proteomes" id="UP000232722">
    <property type="component" value="Unassembled WGS sequence"/>
</dbReference>
<gene>
    <name evidence="2" type="ORF">RhiirA5_414938</name>
</gene>
<dbReference type="AlphaFoldDB" id="A0A2N0PT12"/>